<protein>
    <submittedName>
        <fullName evidence="2">Uncharacterized protein</fullName>
    </submittedName>
</protein>
<dbReference type="EMBL" id="KL197767">
    <property type="protein sequence ID" value="KDQ50043.1"/>
    <property type="molecule type" value="Genomic_DNA"/>
</dbReference>
<dbReference type="Proteomes" id="UP000027265">
    <property type="component" value="Unassembled WGS sequence"/>
</dbReference>
<dbReference type="InParanoid" id="A0A067P563"/>
<feature type="compositionally biased region" description="Polar residues" evidence="1">
    <location>
        <begin position="128"/>
        <end position="149"/>
    </location>
</feature>
<sequence length="149" mass="15994">MPTLLSDVCVRICALLSCEDSPHIGGVAHHTVAVEGSLTPFILPIITAVILTPLTVALDPDICLALTIGWFGSISGLESRVRVRIKVTVDDAILGSRAVPRSERTFRESGMEELHDKTLDGPEMGPLSSASWKNTFPDTFAPSQPQSTK</sequence>
<name>A0A067P563_9AGAM</name>
<feature type="region of interest" description="Disordered" evidence="1">
    <location>
        <begin position="103"/>
        <end position="149"/>
    </location>
</feature>
<evidence type="ECO:0000313" key="3">
    <source>
        <dbReference type="Proteomes" id="UP000027265"/>
    </source>
</evidence>
<keyword evidence="3" id="KW-1185">Reference proteome</keyword>
<reference evidence="3" key="1">
    <citation type="journal article" date="2014" name="Proc. Natl. Acad. Sci. U.S.A.">
        <title>Extensive sampling of basidiomycete genomes demonstrates inadequacy of the white-rot/brown-rot paradigm for wood decay fungi.</title>
        <authorList>
            <person name="Riley R."/>
            <person name="Salamov A.A."/>
            <person name="Brown D.W."/>
            <person name="Nagy L.G."/>
            <person name="Floudas D."/>
            <person name="Held B.W."/>
            <person name="Levasseur A."/>
            <person name="Lombard V."/>
            <person name="Morin E."/>
            <person name="Otillar R."/>
            <person name="Lindquist E.A."/>
            <person name="Sun H."/>
            <person name="LaButti K.M."/>
            <person name="Schmutz J."/>
            <person name="Jabbour D."/>
            <person name="Luo H."/>
            <person name="Baker S.E."/>
            <person name="Pisabarro A.G."/>
            <person name="Walton J.D."/>
            <person name="Blanchette R.A."/>
            <person name="Henrissat B."/>
            <person name="Martin F."/>
            <person name="Cullen D."/>
            <person name="Hibbett D.S."/>
            <person name="Grigoriev I.V."/>
        </authorList>
    </citation>
    <scope>NUCLEOTIDE SEQUENCE [LARGE SCALE GENOMIC DNA]</scope>
    <source>
        <strain evidence="3">MUCL 33604</strain>
    </source>
</reference>
<feature type="compositionally biased region" description="Basic and acidic residues" evidence="1">
    <location>
        <begin position="103"/>
        <end position="120"/>
    </location>
</feature>
<gene>
    <name evidence="2" type="ORF">JAAARDRAFT_51439</name>
</gene>
<accession>A0A067P563</accession>
<organism evidence="2 3">
    <name type="scientific">Jaapia argillacea MUCL 33604</name>
    <dbReference type="NCBI Taxonomy" id="933084"/>
    <lineage>
        <taxon>Eukaryota</taxon>
        <taxon>Fungi</taxon>
        <taxon>Dikarya</taxon>
        <taxon>Basidiomycota</taxon>
        <taxon>Agaricomycotina</taxon>
        <taxon>Agaricomycetes</taxon>
        <taxon>Agaricomycetidae</taxon>
        <taxon>Jaapiales</taxon>
        <taxon>Jaapiaceae</taxon>
        <taxon>Jaapia</taxon>
    </lineage>
</organism>
<dbReference type="AlphaFoldDB" id="A0A067P563"/>
<evidence type="ECO:0000256" key="1">
    <source>
        <dbReference type="SAM" id="MobiDB-lite"/>
    </source>
</evidence>
<proteinExistence type="predicted"/>
<evidence type="ECO:0000313" key="2">
    <source>
        <dbReference type="EMBL" id="KDQ50043.1"/>
    </source>
</evidence>
<dbReference type="HOGENOM" id="CLU_1749948_0_0_1"/>